<reference evidence="1 2" key="1">
    <citation type="submission" date="2022-03" db="EMBL/GenBank/DDBJ databases">
        <title>Genomic Encyclopedia of Type Strains, Phase III (KMG-III): the genomes of soil and plant-associated and newly described type strains.</title>
        <authorList>
            <person name="Whitman W."/>
        </authorList>
    </citation>
    <scope>NUCLEOTIDE SEQUENCE [LARGE SCALE GENOMIC DNA]</scope>
    <source>
        <strain evidence="1 2">BSker1</strain>
    </source>
</reference>
<proteinExistence type="predicted"/>
<accession>A0ABT1G4K2</accession>
<gene>
    <name evidence="1" type="ORF">J2T60_000186</name>
</gene>
<comment type="caution">
    <text evidence="1">The sequence shown here is derived from an EMBL/GenBank/DDBJ whole genome shotgun (WGS) entry which is preliminary data.</text>
</comment>
<dbReference type="Proteomes" id="UP001523550">
    <property type="component" value="Unassembled WGS sequence"/>
</dbReference>
<organism evidence="1 2">
    <name type="scientific">Natronospira proteinivora</name>
    <dbReference type="NCBI Taxonomy" id="1807133"/>
    <lineage>
        <taxon>Bacteria</taxon>
        <taxon>Pseudomonadati</taxon>
        <taxon>Pseudomonadota</taxon>
        <taxon>Gammaproteobacteria</taxon>
        <taxon>Natronospirales</taxon>
        <taxon>Natronospiraceae</taxon>
        <taxon>Natronospira</taxon>
    </lineage>
</organism>
<sequence>MQAERMLTELLWERHSCRDRPSRLESLIPQQIGQRTGLHWLMANRLTS</sequence>
<name>A0ABT1G4K2_9GAMM</name>
<keyword evidence="2" id="KW-1185">Reference proteome</keyword>
<evidence type="ECO:0000313" key="2">
    <source>
        <dbReference type="Proteomes" id="UP001523550"/>
    </source>
</evidence>
<evidence type="ECO:0000313" key="1">
    <source>
        <dbReference type="EMBL" id="MCP1726221.1"/>
    </source>
</evidence>
<dbReference type="EMBL" id="JALJYF010000001">
    <property type="protein sequence ID" value="MCP1726221.1"/>
    <property type="molecule type" value="Genomic_DNA"/>
</dbReference>
<protein>
    <submittedName>
        <fullName evidence="1">Uncharacterized protein</fullName>
    </submittedName>
</protein>